<keyword evidence="9" id="KW-0864">Zinc transport</keyword>
<evidence type="ECO:0000256" key="15">
    <source>
        <dbReference type="SAM" id="Phobius"/>
    </source>
</evidence>
<feature type="transmembrane region" description="Helical" evidence="15">
    <location>
        <begin position="148"/>
        <end position="165"/>
    </location>
</feature>
<feature type="transmembrane region" description="Helical" evidence="15">
    <location>
        <begin position="60"/>
        <end position="93"/>
    </location>
</feature>
<keyword evidence="8" id="KW-0862">Zinc</keyword>
<evidence type="ECO:0000256" key="9">
    <source>
        <dbReference type="ARBA" id="ARBA00022906"/>
    </source>
</evidence>
<dbReference type="RefSeq" id="WP_339438844.1">
    <property type="nucleotide sequence ID" value="NZ_JBBHKQ010000001.1"/>
</dbReference>
<evidence type="ECO:0000256" key="8">
    <source>
        <dbReference type="ARBA" id="ARBA00022833"/>
    </source>
</evidence>
<evidence type="ECO:0000256" key="13">
    <source>
        <dbReference type="ARBA" id="ARBA00040080"/>
    </source>
</evidence>
<sequence>MRTNRGTSITTIITGKANTVLDDFFTRALIAGIGLALTTGPLGCFIVWRRMAYFGDTMAHSALLGVALALIFDINLMIGVFAVSVAISAILLLLQRRHTLSADSLLGILSHATLSLGLVIVAFMTWVRVDLLSFLFGDLLAVSRLDIVYIYAGGAFVLAVLAWLWRPMLAATVSEDIARAEDMNPAVSRVIFMLLLAIVIAIAMKIVGILLITSLLIIPAATSRRFATTPEQMAVLSSLIGAAGVVGGLYGSIHFDTPSGPSIVVAALAIFIFSLLPLHKRAEAPSKRIAEQ</sequence>
<dbReference type="GO" id="GO:0005886">
    <property type="term" value="C:plasma membrane"/>
    <property type="evidence" value="ECO:0007669"/>
    <property type="project" value="UniProtKB-SubCell"/>
</dbReference>
<comment type="caution">
    <text evidence="16">The sequence shown here is derived from an EMBL/GenBank/DDBJ whole genome shotgun (WGS) entry which is preliminary data.</text>
</comment>
<evidence type="ECO:0000256" key="6">
    <source>
        <dbReference type="ARBA" id="ARBA00022519"/>
    </source>
</evidence>
<keyword evidence="7 14" id="KW-0812">Transmembrane</keyword>
<comment type="function">
    <text evidence="1">Involved in the high-affinity zinc uptake transport system.</text>
</comment>
<feature type="transmembrane region" description="Helical" evidence="15">
    <location>
        <begin position="191"/>
        <end position="221"/>
    </location>
</feature>
<keyword evidence="4 14" id="KW-0813">Transport</keyword>
<evidence type="ECO:0000256" key="14">
    <source>
        <dbReference type="RuleBase" id="RU003943"/>
    </source>
</evidence>
<evidence type="ECO:0000256" key="10">
    <source>
        <dbReference type="ARBA" id="ARBA00022989"/>
    </source>
</evidence>
<dbReference type="Gene3D" id="1.10.3470.10">
    <property type="entry name" value="ABC transporter involved in vitamin B12 uptake, BtuC"/>
    <property type="match status" value="1"/>
</dbReference>
<feature type="transmembrane region" description="Helical" evidence="15">
    <location>
        <begin position="259"/>
        <end position="278"/>
    </location>
</feature>
<evidence type="ECO:0000313" key="17">
    <source>
        <dbReference type="Proteomes" id="UP001362311"/>
    </source>
</evidence>
<accession>A0ABD5JSH7</accession>
<feature type="transmembrane region" description="Helical" evidence="15">
    <location>
        <begin position="28"/>
        <end position="48"/>
    </location>
</feature>
<dbReference type="FunFam" id="1.10.3470.10:FF:000002">
    <property type="entry name" value="Zinc ABC transporter permease subunit ZnuB"/>
    <property type="match status" value="1"/>
</dbReference>
<evidence type="ECO:0000256" key="5">
    <source>
        <dbReference type="ARBA" id="ARBA00022475"/>
    </source>
</evidence>
<dbReference type="Proteomes" id="UP001362311">
    <property type="component" value="Unassembled WGS sequence"/>
</dbReference>
<dbReference type="CDD" id="cd06550">
    <property type="entry name" value="TM_ABC_iron-siderophores_like"/>
    <property type="match status" value="1"/>
</dbReference>
<proteinExistence type="inferred from homology"/>
<keyword evidence="6" id="KW-0997">Cell inner membrane</keyword>
<keyword evidence="12 15" id="KW-0472">Membrane</keyword>
<name>A0ABD5JSH7_9HYPH</name>
<dbReference type="SUPFAM" id="SSF81345">
    <property type="entry name" value="ABC transporter involved in vitamin B12 uptake, BtuC"/>
    <property type="match status" value="1"/>
</dbReference>
<evidence type="ECO:0000256" key="4">
    <source>
        <dbReference type="ARBA" id="ARBA00022448"/>
    </source>
</evidence>
<dbReference type="InterPro" id="IPR037294">
    <property type="entry name" value="ABC_BtuC-like"/>
</dbReference>
<evidence type="ECO:0000256" key="2">
    <source>
        <dbReference type="ARBA" id="ARBA00004429"/>
    </source>
</evidence>
<evidence type="ECO:0000256" key="11">
    <source>
        <dbReference type="ARBA" id="ARBA00023065"/>
    </source>
</evidence>
<reference evidence="16 17" key="1">
    <citation type="submission" date="2024-03" db="EMBL/GenBank/DDBJ databases">
        <title>Reference genomes for the five species model microbial community.</title>
        <authorList>
            <person name="Padfield D."/>
        </authorList>
    </citation>
    <scope>NUCLEOTIDE SEQUENCE [LARGE SCALE GENOMIC DNA]</scope>
    <source>
        <strain evidence="16 17">AB1</strain>
    </source>
</reference>
<evidence type="ECO:0000256" key="12">
    <source>
        <dbReference type="ARBA" id="ARBA00023136"/>
    </source>
</evidence>
<evidence type="ECO:0000256" key="3">
    <source>
        <dbReference type="ARBA" id="ARBA00008034"/>
    </source>
</evidence>
<protein>
    <recommendedName>
        <fullName evidence="13">High-affinity zinc uptake system membrane protein ZnuB</fullName>
    </recommendedName>
</protein>
<comment type="similarity">
    <text evidence="3 14">Belongs to the ABC-3 integral membrane protein family.</text>
</comment>
<dbReference type="PANTHER" id="PTHR30477:SF23">
    <property type="entry name" value="HIGH-AFFINITY ZINC UPTAKE SYSTEM MEMBRANE PROTEIN ZNUB"/>
    <property type="match status" value="1"/>
</dbReference>
<keyword evidence="11" id="KW-0406">Ion transport</keyword>
<evidence type="ECO:0000256" key="1">
    <source>
        <dbReference type="ARBA" id="ARBA00002313"/>
    </source>
</evidence>
<feature type="transmembrane region" description="Helical" evidence="15">
    <location>
        <begin position="233"/>
        <end position="253"/>
    </location>
</feature>
<dbReference type="InterPro" id="IPR001626">
    <property type="entry name" value="ABC_TroCD"/>
</dbReference>
<dbReference type="EMBL" id="JBBHKQ010000001">
    <property type="protein sequence ID" value="MEJ5899430.1"/>
    <property type="molecule type" value="Genomic_DNA"/>
</dbReference>
<gene>
    <name evidence="16" type="ORF">WIX40_04825</name>
</gene>
<keyword evidence="5" id="KW-1003">Cell membrane</keyword>
<evidence type="ECO:0000256" key="7">
    <source>
        <dbReference type="ARBA" id="ARBA00022692"/>
    </source>
</evidence>
<dbReference type="PANTHER" id="PTHR30477">
    <property type="entry name" value="ABC-TRANSPORTER METAL-BINDING PROTEIN"/>
    <property type="match status" value="1"/>
</dbReference>
<organism evidence="16 17">
    <name type="scientific">Ochrobactrum teleogrylli</name>
    <dbReference type="NCBI Taxonomy" id="2479765"/>
    <lineage>
        <taxon>Bacteria</taxon>
        <taxon>Pseudomonadati</taxon>
        <taxon>Pseudomonadota</taxon>
        <taxon>Alphaproteobacteria</taxon>
        <taxon>Hyphomicrobiales</taxon>
        <taxon>Brucellaceae</taxon>
        <taxon>Brucella/Ochrobactrum group</taxon>
        <taxon>Ochrobactrum</taxon>
    </lineage>
</organism>
<dbReference type="GO" id="GO:0006829">
    <property type="term" value="P:zinc ion transport"/>
    <property type="evidence" value="ECO:0007669"/>
    <property type="project" value="UniProtKB-KW"/>
</dbReference>
<evidence type="ECO:0000313" key="16">
    <source>
        <dbReference type="EMBL" id="MEJ5899430.1"/>
    </source>
</evidence>
<dbReference type="Pfam" id="PF00950">
    <property type="entry name" value="ABC-3"/>
    <property type="match status" value="1"/>
</dbReference>
<comment type="subcellular location">
    <subcellularLocation>
        <location evidence="2">Cell inner membrane</location>
        <topology evidence="2">Multi-pass membrane protein</topology>
    </subcellularLocation>
    <subcellularLocation>
        <location evidence="14">Cell membrane</location>
        <topology evidence="14">Multi-pass membrane protein</topology>
    </subcellularLocation>
</comment>
<keyword evidence="10 15" id="KW-1133">Transmembrane helix</keyword>
<feature type="transmembrane region" description="Helical" evidence="15">
    <location>
        <begin position="105"/>
        <end position="127"/>
    </location>
</feature>
<dbReference type="AlphaFoldDB" id="A0ABD5JSH7"/>